<evidence type="ECO:0000256" key="9">
    <source>
        <dbReference type="ARBA" id="ARBA00023136"/>
    </source>
</evidence>
<evidence type="ECO:0000259" key="10">
    <source>
        <dbReference type="PROSITE" id="PS50893"/>
    </source>
</evidence>
<keyword evidence="6" id="KW-0547">Nucleotide-binding</keyword>
<dbReference type="InterPro" id="IPR003439">
    <property type="entry name" value="ABC_transporter-like_ATP-bd"/>
</dbReference>
<keyword evidence="8" id="KW-1278">Translocase</keyword>
<dbReference type="PROSITE" id="PS00211">
    <property type="entry name" value="ABC_TRANSPORTER_1"/>
    <property type="match status" value="1"/>
</dbReference>
<evidence type="ECO:0000256" key="3">
    <source>
        <dbReference type="ARBA" id="ARBA00022448"/>
    </source>
</evidence>
<evidence type="ECO:0000256" key="6">
    <source>
        <dbReference type="ARBA" id="ARBA00022741"/>
    </source>
</evidence>
<keyword evidence="3" id="KW-0813">Transport</keyword>
<dbReference type="PANTHER" id="PTHR43297">
    <property type="entry name" value="OLIGOPEPTIDE TRANSPORT ATP-BINDING PROTEIN APPD"/>
    <property type="match status" value="1"/>
</dbReference>
<dbReference type="InterPro" id="IPR017871">
    <property type="entry name" value="ABC_transporter-like_CS"/>
</dbReference>
<evidence type="ECO:0000313" key="12">
    <source>
        <dbReference type="Proteomes" id="UP001197247"/>
    </source>
</evidence>
<dbReference type="InterPro" id="IPR050388">
    <property type="entry name" value="ABC_Ni/Peptide_Import"/>
</dbReference>
<comment type="subcellular location">
    <subcellularLocation>
        <location evidence="1">Cell membrane</location>
        <topology evidence="1">Peripheral membrane protein</topology>
    </subcellularLocation>
</comment>
<reference evidence="11 12" key="1">
    <citation type="submission" date="2021-05" db="EMBL/GenBank/DDBJ databases">
        <title>Kineosporia and Streptomyces sp. nov. two new marine actinobacteria isolated from Coral.</title>
        <authorList>
            <person name="Buangrab K."/>
            <person name="Sutthacheep M."/>
            <person name="Yeemin T."/>
            <person name="Harunari E."/>
            <person name="Igarashi Y."/>
            <person name="Kanchanasin P."/>
            <person name="Tanasupawat S."/>
            <person name="Phongsopitanun W."/>
        </authorList>
    </citation>
    <scope>NUCLEOTIDE SEQUENCE [LARGE SCALE GENOMIC DNA]</scope>
    <source>
        <strain evidence="11 12">J2-2</strain>
    </source>
</reference>
<proteinExistence type="inferred from homology"/>
<feature type="domain" description="ABC transporter" evidence="10">
    <location>
        <begin position="6"/>
        <end position="252"/>
    </location>
</feature>
<dbReference type="InterPro" id="IPR003593">
    <property type="entry name" value="AAA+_ATPase"/>
</dbReference>
<dbReference type="CDD" id="cd03257">
    <property type="entry name" value="ABC_NikE_OppD_transporters"/>
    <property type="match status" value="1"/>
</dbReference>
<protein>
    <submittedName>
        <fullName evidence="11">ABC transporter ATP-binding protein</fullName>
    </submittedName>
</protein>
<evidence type="ECO:0000256" key="7">
    <source>
        <dbReference type="ARBA" id="ARBA00022840"/>
    </source>
</evidence>
<dbReference type="InterPro" id="IPR027417">
    <property type="entry name" value="P-loop_NTPase"/>
</dbReference>
<dbReference type="PANTHER" id="PTHR43297:SF14">
    <property type="entry name" value="ATPASE AAA-TYPE CORE DOMAIN-CONTAINING PROTEIN"/>
    <property type="match status" value="1"/>
</dbReference>
<keyword evidence="4" id="KW-1003">Cell membrane</keyword>
<dbReference type="GO" id="GO:0005524">
    <property type="term" value="F:ATP binding"/>
    <property type="evidence" value="ECO:0007669"/>
    <property type="project" value="UniProtKB-KW"/>
</dbReference>
<evidence type="ECO:0000256" key="8">
    <source>
        <dbReference type="ARBA" id="ARBA00022967"/>
    </source>
</evidence>
<evidence type="ECO:0000256" key="1">
    <source>
        <dbReference type="ARBA" id="ARBA00004202"/>
    </source>
</evidence>
<keyword evidence="7 11" id="KW-0067">ATP-binding</keyword>
<dbReference type="Pfam" id="PF00005">
    <property type="entry name" value="ABC_tran"/>
    <property type="match status" value="1"/>
</dbReference>
<dbReference type="SUPFAM" id="SSF52540">
    <property type="entry name" value="P-loop containing nucleoside triphosphate hydrolases"/>
    <property type="match status" value="1"/>
</dbReference>
<keyword evidence="9" id="KW-0472">Membrane</keyword>
<dbReference type="Gene3D" id="3.40.50.300">
    <property type="entry name" value="P-loop containing nucleotide triphosphate hydrolases"/>
    <property type="match status" value="1"/>
</dbReference>
<accession>A0ABS5TFT3</accession>
<gene>
    <name evidence="11" type="ORF">KIH74_13520</name>
</gene>
<organism evidence="11 12">
    <name type="scientific">Kineosporia corallincola</name>
    <dbReference type="NCBI Taxonomy" id="2835133"/>
    <lineage>
        <taxon>Bacteria</taxon>
        <taxon>Bacillati</taxon>
        <taxon>Actinomycetota</taxon>
        <taxon>Actinomycetes</taxon>
        <taxon>Kineosporiales</taxon>
        <taxon>Kineosporiaceae</taxon>
        <taxon>Kineosporia</taxon>
    </lineage>
</organism>
<dbReference type="SMART" id="SM00382">
    <property type="entry name" value="AAA"/>
    <property type="match status" value="1"/>
</dbReference>
<keyword evidence="12" id="KW-1185">Reference proteome</keyword>
<evidence type="ECO:0000256" key="4">
    <source>
        <dbReference type="ARBA" id="ARBA00022475"/>
    </source>
</evidence>
<evidence type="ECO:0000256" key="2">
    <source>
        <dbReference type="ARBA" id="ARBA00005417"/>
    </source>
</evidence>
<dbReference type="RefSeq" id="WP_214156250.1">
    <property type="nucleotide sequence ID" value="NZ_JAHBAY010000005.1"/>
</dbReference>
<evidence type="ECO:0000313" key="11">
    <source>
        <dbReference type="EMBL" id="MBT0769951.1"/>
    </source>
</evidence>
<sequence length="270" mass="28961">MSEPVLSLRDVRISQGAREFVHGASFDLYPGGVVGIVGESGSGKTLTCRSALGILPDGFTVSGGSITVAGQDISALSVKQWTTLRGTTISAVFQDPASYLNPSLTVGSQLGEVLRVKAGLRRREARTRGLELLEAVHLRDPLKVYDQYPHELSGGMQQRVLIATAISLGPRVLIADEATTALDVTVQAEILDLLSDLRESTGLALVVVSHDLAVIAQLCEQVLVMRSGEVVEQGPTAQVLHDPRHEYTRLLIGEHEQYGLDTFVEEPADA</sequence>
<evidence type="ECO:0000256" key="5">
    <source>
        <dbReference type="ARBA" id="ARBA00022519"/>
    </source>
</evidence>
<comment type="caution">
    <text evidence="11">The sequence shown here is derived from an EMBL/GenBank/DDBJ whole genome shotgun (WGS) entry which is preliminary data.</text>
</comment>
<dbReference type="EMBL" id="JAHBAY010000005">
    <property type="protein sequence ID" value="MBT0769951.1"/>
    <property type="molecule type" value="Genomic_DNA"/>
</dbReference>
<dbReference type="Proteomes" id="UP001197247">
    <property type="component" value="Unassembled WGS sequence"/>
</dbReference>
<keyword evidence="5" id="KW-0997">Cell inner membrane</keyword>
<name>A0ABS5TFT3_9ACTN</name>
<dbReference type="PROSITE" id="PS50893">
    <property type="entry name" value="ABC_TRANSPORTER_2"/>
    <property type="match status" value="1"/>
</dbReference>
<comment type="similarity">
    <text evidence="2">Belongs to the ABC transporter superfamily.</text>
</comment>